<sequence>MSLYSSRKNIELLLTPLRLDTLAESSLINVRTRIGHNHFQWFMRKLHKLQQNLEELTAILPIDDGKMKIAHHYTSRVVLLQQVANVNRDLQRFLAVDLTIAQAQAHRHNIMSKGGRVQAVNNAKPFIELPKAAESLRLLLQPTSWECCCYNVHPCGIAAIWNFESPEWRRRGVLKLLLYSSKKPVPLEIGFPESWPAHDTTTKHCEAKHQLGKLGEQARSQHEHGKRVNAAKQNNISLAGLSTFQVAISPAELDSESKWQPRNPAKLRKENSSRSHIHPPPRTDAGGSDVSNTTAGTTPPSTQQPLQITCRRKSSLNTGRSLQMSSELACR</sequence>
<feature type="compositionally biased region" description="Polar residues" evidence="1">
    <location>
        <begin position="289"/>
        <end position="307"/>
    </location>
</feature>
<protein>
    <submittedName>
        <fullName evidence="2">Uncharacterized protein</fullName>
    </submittedName>
</protein>
<dbReference type="Proteomes" id="UP001302126">
    <property type="component" value="Unassembled WGS sequence"/>
</dbReference>
<reference evidence="2" key="1">
    <citation type="journal article" date="2023" name="Mol. Phylogenet. Evol.">
        <title>Genome-scale phylogeny and comparative genomics of the fungal order Sordariales.</title>
        <authorList>
            <person name="Hensen N."/>
            <person name="Bonometti L."/>
            <person name="Westerberg I."/>
            <person name="Brannstrom I.O."/>
            <person name="Guillou S."/>
            <person name="Cros-Aarteil S."/>
            <person name="Calhoun S."/>
            <person name="Haridas S."/>
            <person name="Kuo A."/>
            <person name="Mondo S."/>
            <person name="Pangilinan J."/>
            <person name="Riley R."/>
            <person name="LaButti K."/>
            <person name="Andreopoulos B."/>
            <person name="Lipzen A."/>
            <person name="Chen C."/>
            <person name="Yan M."/>
            <person name="Daum C."/>
            <person name="Ng V."/>
            <person name="Clum A."/>
            <person name="Steindorff A."/>
            <person name="Ohm R.A."/>
            <person name="Martin F."/>
            <person name="Silar P."/>
            <person name="Natvig D.O."/>
            <person name="Lalanne C."/>
            <person name="Gautier V."/>
            <person name="Ament-Velasquez S.L."/>
            <person name="Kruys A."/>
            <person name="Hutchinson M.I."/>
            <person name="Powell A.J."/>
            <person name="Barry K."/>
            <person name="Miller A.N."/>
            <person name="Grigoriev I.V."/>
            <person name="Debuchy R."/>
            <person name="Gladieux P."/>
            <person name="Hiltunen Thoren M."/>
            <person name="Johannesson H."/>
        </authorList>
    </citation>
    <scope>NUCLEOTIDE SEQUENCE</scope>
    <source>
        <strain evidence="2">PSN309</strain>
    </source>
</reference>
<evidence type="ECO:0000313" key="2">
    <source>
        <dbReference type="EMBL" id="KAK4188138.1"/>
    </source>
</evidence>
<dbReference type="AlphaFoldDB" id="A0AAN7AI59"/>
<comment type="caution">
    <text evidence="2">The sequence shown here is derived from an EMBL/GenBank/DDBJ whole genome shotgun (WGS) entry which is preliminary data.</text>
</comment>
<accession>A0AAN7AI59</accession>
<keyword evidence="3" id="KW-1185">Reference proteome</keyword>
<evidence type="ECO:0000313" key="3">
    <source>
        <dbReference type="Proteomes" id="UP001302126"/>
    </source>
</evidence>
<dbReference type="EMBL" id="MU864392">
    <property type="protein sequence ID" value="KAK4188138.1"/>
    <property type="molecule type" value="Genomic_DNA"/>
</dbReference>
<gene>
    <name evidence="2" type="ORF">QBC35DRAFT_383366</name>
</gene>
<evidence type="ECO:0000256" key="1">
    <source>
        <dbReference type="SAM" id="MobiDB-lite"/>
    </source>
</evidence>
<proteinExistence type="predicted"/>
<feature type="region of interest" description="Disordered" evidence="1">
    <location>
        <begin position="252"/>
        <end position="331"/>
    </location>
</feature>
<feature type="compositionally biased region" description="Polar residues" evidence="1">
    <location>
        <begin position="315"/>
        <end position="331"/>
    </location>
</feature>
<reference evidence="2" key="2">
    <citation type="submission" date="2023-05" db="EMBL/GenBank/DDBJ databases">
        <authorList>
            <consortium name="Lawrence Berkeley National Laboratory"/>
            <person name="Steindorff A."/>
            <person name="Hensen N."/>
            <person name="Bonometti L."/>
            <person name="Westerberg I."/>
            <person name="Brannstrom I.O."/>
            <person name="Guillou S."/>
            <person name="Cros-Aarteil S."/>
            <person name="Calhoun S."/>
            <person name="Haridas S."/>
            <person name="Kuo A."/>
            <person name="Mondo S."/>
            <person name="Pangilinan J."/>
            <person name="Riley R."/>
            <person name="Labutti K."/>
            <person name="Andreopoulos B."/>
            <person name="Lipzen A."/>
            <person name="Chen C."/>
            <person name="Yanf M."/>
            <person name="Daum C."/>
            <person name="Ng V."/>
            <person name="Clum A."/>
            <person name="Ohm R."/>
            <person name="Martin F."/>
            <person name="Silar P."/>
            <person name="Natvig D."/>
            <person name="Lalanne C."/>
            <person name="Gautier V."/>
            <person name="Ament-Velasquez S.L."/>
            <person name="Kruys A."/>
            <person name="Hutchinson M.I."/>
            <person name="Powell A.J."/>
            <person name="Barry K."/>
            <person name="Miller A.N."/>
            <person name="Grigoriev I.V."/>
            <person name="Debuchy R."/>
            <person name="Gladieux P."/>
            <person name="Thoren M.H."/>
            <person name="Johannesson H."/>
        </authorList>
    </citation>
    <scope>NUCLEOTIDE SEQUENCE</scope>
    <source>
        <strain evidence="2">PSN309</strain>
    </source>
</reference>
<name>A0AAN7AI59_9PEZI</name>
<organism evidence="2 3">
    <name type="scientific">Podospora australis</name>
    <dbReference type="NCBI Taxonomy" id="1536484"/>
    <lineage>
        <taxon>Eukaryota</taxon>
        <taxon>Fungi</taxon>
        <taxon>Dikarya</taxon>
        <taxon>Ascomycota</taxon>
        <taxon>Pezizomycotina</taxon>
        <taxon>Sordariomycetes</taxon>
        <taxon>Sordariomycetidae</taxon>
        <taxon>Sordariales</taxon>
        <taxon>Podosporaceae</taxon>
        <taxon>Podospora</taxon>
    </lineage>
</organism>